<dbReference type="AlphaFoldDB" id="A0AA88E2D8"/>
<dbReference type="EMBL" id="BTGU01000313">
    <property type="protein sequence ID" value="GMN66330.1"/>
    <property type="molecule type" value="Genomic_DNA"/>
</dbReference>
<keyword evidence="2" id="KW-0472">Membrane</keyword>
<keyword evidence="2" id="KW-0812">Transmembrane</keyword>
<evidence type="ECO:0000313" key="3">
    <source>
        <dbReference type="EMBL" id="GMN66330.1"/>
    </source>
</evidence>
<reference evidence="3" key="1">
    <citation type="submission" date="2023-07" db="EMBL/GenBank/DDBJ databases">
        <title>draft genome sequence of fig (Ficus carica).</title>
        <authorList>
            <person name="Takahashi T."/>
            <person name="Nishimura K."/>
        </authorList>
    </citation>
    <scope>NUCLEOTIDE SEQUENCE</scope>
</reference>
<organism evidence="3 5">
    <name type="scientific">Ficus carica</name>
    <name type="common">Common fig</name>
    <dbReference type="NCBI Taxonomy" id="3494"/>
    <lineage>
        <taxon>Eukaryota</taxon>
        <taxon>Viridiplantae</taxon>
        <taxon>Streptophyta</taxon>
        <taxon>Embryophyta</taxon>
        <taxon>Tracheophyta</taxon>
        <taxon>Spermatophyta</taxon>
        <taxon>Magnoliopsida</taxon>
        <taxon>eudicotyledons</taxon>
        <taxon>Gunneridae</taxon>
        <taxon>Pentapetalae</taxon>
        <taxon>rosids</taxon>
        <taxon>fabids</taxon>
        <taxon>Rosales</taxon>
        <taxon>Moraceae</taxon>
        <taxon>Ficeae</taxon>
        <taxon>Ficus</taxon>
    </lineage>
</organism>
<evidence type="ECO:0000256" key="2">
    <source>
        <dbReference type="SAM" id="Phobius"/>
    </source>
</evidence>
<evidence type="ECO:0000313" key="5">
    <source>
        <dbReference type="Proteomes" id="UP001187192"/>
    </source>
</evidence>
<dbReference type="EMBL" id="BTGU01000314">
    <property type="protein sequence ID" value="GMN66335.1"/>
    <property type="molecule type" value="Genomic_DNA"/>
</dbReference>
<feature type="transmembrane region" description="Helical" evidence="2">
    <location>
        <begin position="40"/>
        <end position="58"/>
    </location>
</feature>
<protein>
    <submittedName>
        <fullName evidence="3">Uncharacterized protein</fullName>
    </submittedName>
</protein>
<keyword evidence="5" id="KW-1185">Reference proteome</keyword>
<evidence type="ECO:0000256" key="1">
    <source>
        <dbReference type="SAM" id="MobiDB-lite"/>
    </source>
</evidence>
<evidence type="ECO:0000313" key="4">
    <source>
        <dbReference type="EMBL" id="GMN66335.1"/>
    </source>
</evidence>
<feature type="region of interest" description="Disordered" evidence="1">
    <location>
        <begin position="1"/>
        <end position="21"/>
    </location>
</feature>
<dbReference type="Proteomes" id="UP001187192">
    <property type="component" value="Unassembled WGS sequence"/>
</dbReference>
<sequence length="129" mass="14855">MTFLCKNTISEPPSSSSLQQPPPPFFLATARNHHRSPSRYPPFLVVTPTLIIFVNLNISLSLPSKRLFLPHYLHQSQFVFLLTNKLVLYPKMLCQQFLEMFSLEQNRHLLQLNSWFFAYGSTTSSIIVG</sequence>
<gene>
    <name evidence="3" type="ORF">TIFTF001_035397</name>
    <name evidence="4" type="ORF">TIFTF001_035400</name>
</gene>
<feature type="compositionally biased region" description="Polar residues" evidence="1">
    <location>
        <begin position="1"/>
        <end position="11"/>
    </location>
</feature>
<accession>A0AA88E2D8</accession>
<proteinExistence type="predicted"/>
<keyword evidence="2" id="KW-1133">Transmembrane helix</keyword>
<name>A0AA88E2D8_FICCA</name>
<comment type="caution">
    <text evidence="3">The sequence shown here is derived from an EMBL/GenBank/DDBJ whole genome shotgun (WGS) entry which is preliminary data.</text>
</comment>